<gene>
    <name evidence="1" type="ORF">dnm_052570</name>
</gene>
<dbReference type="Proteomes" id="UP000663722">
    <property type="component" value="Chromosome"/>
</dbReference>
<reference evidence="1" key="1">
    <citation type="journal article" date="2021" name="Microb. Physiol.">
        <title>Proteogenomic Insights into the Physiology of Marine, Sulfate-Reducing, Filamentous Desulfonema limicola and Desulfonema magnum.</title>
        <authorList>
            <person name="Schnaars V."/>
            <person name="Wohlbrand L."/>
            <person name="Scheve S."/>
            <person name="Hinrichs C."/>
            <person name="Reinhardt R."/>
            <person name="Rabus R."/>
        </authorList>
    </citation>
    <scope>NUCLEOTIDE SEQUENCE</scope>
    <source>
        <strain evidence="1">4be13</strain>
    </source>
</reference>
<proteinExistence type="predicted"/>
<protein>
    <submittedName>
        <fullName evidence="1">Uncharacterized protein</fullName>
    </submittedName>
</protein>
<dbReference type="AlphaFoldDB" id="A0A975BPS6"/>
<organism evidence="1 2">
    <name type="scientific">Desulfonema magnum</name>
    <dbReference type="NCBI Taxonomy" id="45655"/>
    <lineage>
        <taxon>Bacteria</taxon>
        <taxon>Pseudomonadati</taxon>
        <taxon>Thermodesulfobacteriota</taxon>
        <taxon>Desulfobacteria</taxon>
        <taxon>Desulfobacterales</taxon>
        <taxon>Desulfococcaceae</taxon>
        <taxon>Desulfonema</taxon>
    </lineage>
</organism>
<name>A0A975BPS6_9BACT</name>
<accession>A0A975BPS6</accession>
<dbReference type="KEGG" id="dmm:dnm_052570"/>
<evidence type="ECO:0000313" key="1">
    <source>
        <dbReference type="EMBL" id="QTA89207.1"/>
    </source>
</evidence>
<evidence type="ECO:0000313" key="2">
    <source>
        <dbReference type="Proteomes" id="UP000663722"/>
    </source>
</evidence>
<dbReference type="EMBL" id="CP061800">
    <property type="protein sequence ID" value="QTA89207.1"/>
    <property type="molecule type" value="Genomic_DNA"/>
</dbReference>
<keyword evidence="2" id="KW-1185">Reference proteome</keyword>
<sequence length="58" mass="6314">MVISNDGKSATTPALTLVPASDGLFALGRMDRMKGRNKNKILFCLNDGHSETDQINLH</sequence>